<dbReference type="InterPro" id="IPR001314">
    <property type="entry name" value="Peptidase_S1A"/>
</dbReference>
<keyword evidence="6" id="KW-1015">Disulfide bond</keyword>
<proteinExistence type="inferred from homology"/>
<organism evidence="10 13">
    <name type="scientific">Phytophthora cactorum</name>
    <dbReference type="NCBI Taxonomy" id="29920"/>
    <lineage>
        <taxon>Eukaryota</taxon>
        <taxon>Sar</taxon>
        <taxon>Stramenopiles</taxon>
        <taxon>Oomycota</taxon>
        <taxon>Peronosporomycetes</taxon>
        <taxon>Peronosporales</taxon>
        <taxon>Peronosporaceae</taxon>
        <taxon>Phytophthora</taxon>
    </lineage>
</organism>
<dbReference type="SUPFAM" id="SSF50494">
    <property type="entry name" value="Trypsin-like serine proteases"/>
    <property type="match status" value="1"/>
</dbReference>
<dbReference type="Proteomes" id="UP000735874">
    <property type="component" value="Unassembled WGS sequence"/>
</dbReference>
<dbReference type="GO" id="GO:0005576">
    <property type="term" value="C:extracellular region"/>
    <property type="evidence" value="ECO:0007669"/>
    <property type="project" value="UniProtKB-SubCell"/>
</dbReference>
<name>A0A8T1KYK6_9STRA</name>
<dbReference type="Pfam" id="PF00089">
    <property type="entry name" value="Trypsin"/>
    <property type="match status" value="1"/>
</dbReference>
<dbReference type="InterPro" id="IPR001254">
    <property type="entry name" value="Trypsin_dom"/>
</dbReference>
<dbReference type="InterPro" id="IPR009003">
    <property type="entry name" value="Peptidase_S1_PA"/>
</dbReference>
<dbReference type="InterPro" id="IPR043504">
    <property type="entry name" value="Peptidase_S1_PA_chymotrypsin"/>
</dbReference>
<gene>
    <name evidence="10" type="ORF">PC113_g12064</name>
    <name evidence="11" type="ORF">PC115_g10920</name>
    <name evidence="12" type="ORF">PC117_g12162</name>
</gene>
<dbReference type="Proteomes" id="UP000774804">
    <property type="component" value="Unassembled WGS sequence"/>
</dbReference>
<evidence type="ECO:0000313" key="12">
    <source>
        <dbReference type="EMBL" id="KAG2936206.1"/>
    </source>
</evidence>
<dbReference type="SMART" id="SM00020">
    <property type="entry name" value="Tryp_SPc"/>
    <property type="match status" value="1"/>
</dbReference>
<dbReference type="InterPro" id="IPR050430">
    <property type="entry name" value="Peptidase_S1"/>
</dbReference>
<evidence type="ECO:0000256" key="6">
    <source>
        <dbReference type="ARBA" id="ARBA00023157"/>
    </source>
</evidence>
<dbReference type="EMBL" id="RCMG01000356">
    <property type="protein sequence ID" value="KAG2855887.1"/>
    <property type="molecule type" value="Genomic_DNA"/>
</dbReference>
<keyword evidence="4 8" id="KW-0732">Signal</keyword>
<evidence type="ECO:0000256" key="1">
    <source>
        <dbReference type="ARBA" id="ARBA00004613"/>
    </source>
</evidence>
<dbReference type="PANTHER" id="PTHR24276:SF98">
    <property type="entry name" value="FI18310P1-RELATED"/>
    <property type="match status" value="1"/>
</dbReference>
<evidence type="ECO:0000313" key="10">
    <source>
        <dbReference type="EMBL" id="KAG2855887.1"/>
    </source>
</evidence>
<evidence type="ECO:0000313" key="11">
    <source>
        <dbReference type="EMBL" id="KAG2916747.1"/>
    </source>
</evidence>
<evidence type="ECO:0000256" key="7">
    <source>
        <dbReference type="ARBA" id="ARBA00023180"/>
    </source>
</evidence>
<accession>A0A8T1KYK6</accession>
<dbReference type="VEuPathDB" id="FungiDB:PC110_g23135"/>
<keyword evidence="5" id="KW-0843">Virulence</keyword>
<dbReference type="PANTHER" id="PTHR24276">
    <property type="entry name" value="POLYSERASE-RELATED"/>
    <property type="match status" value="1"/>
</dbReference>
<keyword evidence="7" id="KW-0325">Glycoprotein</keyword>
<dbReference type="PRINTS" id="PR00722">
    <property type="entry name" value="CHYMOTRYPSIN"/>
</dbReference>
<protein>
    <recommendedName>
        <fullName evidence="9">Peptidase S1 domain-containing protein</fullName>
    </recommendedName>
</protein>
<evidence type="ECO:0000256" key="5">
    <source>
        <dbReference type="ARBA" id="ARBA00023026"/>
    </source>
</evidence>
<dbReference type="PROSITE" id="PS50240">
    <property type="entry name" value="TRYPSIN_DOM"/>
    <property type="match status" value="1"/>
</dbReference>
<dbReference type="Gene3D" id="2.40.10.10">
    <property type="entry name" value="Trypsin-like serine proteases"/>
    <property type="match status" value="1"/>
</dbReference>
<feature type="signal peptide" evidence="8">
    <location>
        <begin position="1"/>
        <end position="19"/>
    </location>
</feature>
<feature type="chain" id="PRO_5040044082" description="Peptidase S1 domain-containing protein" evidence="8">
    <location>
        <begin position="20"/>
        <end position="293"/>
    </location>
</feature>
<evidence type="ECO:0000256" key="2">
    <source>
        <dbReference type="ARBA" id="ARBA00007664"/>
    </source>
</evidence>
<dbReference type="EMBL" id="RCMI01000332">
    <property type="protein sequence ID" value="KAG2916747.1"/>
    <property type="molecule type" value="Genomic_DNA"/>
</dbReference>
<dbReference type="EMBL" id="RCMK01000328">
    <property type="protein sequence ID" value="KAG2936206.1"/>
    <property type="molecule type" value="Genomic_DNA"/>
</dbReference>
<dbReference type="AlphaFoldDB" id="A0A8T1KYK6"/>
<evidence type="ECO:0000256" key="8">
    <source>
        <dbReference type="SAM" id="SignalP"/>
    </source>
</evidence>
<comment type="similarity">
    <text evidence="2">Belongs to the peptidase S1 family.</text>
</comment>
<comment type="caution">
    <text evidence="10">The sequence shown here is derived from an EMBL/GenBank/DDBJ whole genome shotgun (WGS) entry which is preliminary data.</text>
</comment>
<dbReference type="Proteomes" id="UP000736787">
    <property type="component" value="Unassembled WGS sequence"/>
</dbReference>
<reference evidence="10" key="1">
    <citation type="submission" date="2018-10" db="EMBL/GenBank/DDBJ databases">
        <title>Effector identification in a new, highly contiguous assembly of the strawberry crown rot pathogen Phytophthora cactorum.</title>
        <authorList>
            <person name="Armitage A.D."/>
            <person name="Nellist C.F."/>
            <person name="Bates H."/>
            <person name="Vickerstaff R.J."/>
            <person name="Harrison R.J."/>
        </authorList>
    </citation>
    <scope>NUCLEOTIDE SEQUENCE</scope>
    <source>
        <strain evidence="10">15-7</strain>
        <strain evidence="11">4032</strain>
        <strain evidence="12">4040</strain>
    </source>
</reference>
<evidence type="ECO:0000313" key="13">
    <source>
        <dbReference type="Proteomes" id="UP000735874"/>
    </source>
</evidence>
<evidence type="ECO:0000256" key="4">
    <source>
        <dbReference type="ARBA" id="ARBA00022729"/>
    </source>
</evidence>
<dbReference type="CDD" id="cd00190">
    <property type="entry name" value="Tryp_SPc"/>
    <property type="match status" value="1"/>
</dbReference>
<keyword evidence="3" id="KW-0964">Secreted</keyword>
<dbReference type="GO" id="GO:0004252">
    <property type="term" value="F:serine-type endopeptidase activity"/>
    <property type="evidence" value="ECO:0007669"/>
    <property type="project" value="InterPro"/>
</dbReference>
<dbReference type="GO" id="GO:0006508">
    <property type="term" value="P:proteolysis"/>
    <property type="evidence" value="ECO:0007669"/>
    <property type="project" value="InterPro"/>
</dbReference>
<sequence>MKLLYGIAFVSAVATLVNGLSFSEIADESAPSPRDADLTSDEESRIYGGSNADINKYPYVAALLVEGTDDVPFCSGTLIAPQYVLTTATCIKWFPLGVHVSLGTPRVKDRKSGKAGQIRAVEVFRHPLHNSTLLTYDVALLKLEKPSTHKPARLCDADGSDNKPGTMATVLGWGLLKEEVVAETLQSVDAEIIPDDECGKYAIDTDVTLCAGTERGKGFCLSDLGGPLIANDVVVGIASAFPSDAADCGDLPGIYTRVSRSLDFVTDIVNGGSSGNITVAFSVLNDLVKNSNI</sequence>
<evidence type="ECO:0000259" key="9">
    <source>
        <dbReference type="PROSITE" id="PS50240"/>
    </source>
</evidence>
<comment type="subcellular location">
    <subcellularLocation>
        <location evidence="1">Secreted</location>
    </subcellularLocation>
</comment>
<feature type="domain" description="Peptidase S1" evidence="9">
    <location>
        <begin position="46"/>
        <end position="270"/>
    </location>
</feature>
<evidence type="ECO:0000256" key="3">
    <source>
        <dbReference type="ARBA" id="ARBA00022525"/>
    </source>
</evidence>